<dbReference type="SUPFAM" id="SSF56601">
    <property type="entry name" value="beta-lactamase/transpeptidase-like"/>
    <property type="match status" value="1"/>
</dbReference>
<sequence length="640" mass="70913">MDKIQRGLNLTTILIASVFGLLFGRLAWLQIVEHDAIGSRSSSVRRIWVQAPRGHFIDRKGVTVLENRALYTLKIIPSELRESTIPYLAYLLEMPEEELREKIDDARAYSRFAASTVYRDLNEFAVARISENLWQLPGVIIEIEDKRKYSDQFRGTHLFGYLRNVNRAQLDTLAEKGYTPNDKIGFSGIERSYEEELRGDKGARFELVTPLGMLVGKYNDGKNDIQPVKGNDLYLTIDAGLQQLAENLLRDTGHSGAVVAIDPSDGGILAMCSEPDFDLDILNGTTRRKEWADIVLSPDKPLFNRAIQAAYPPGSTYKMVLGIAGLETGLIKPEDTIICTGTWTFGRRAFHCHGSHAHGKVNLEKAITESCNIYFYNMMLKVGLDTWNEYGRMFGFGQREGIDLPGERRGLLPSTEYYNKRYGKNRWTRGYLISLSIGQGELGVTPLQLANYAATLGNEGHWHEPHLVKGYRDTRTGIFVPIDHESRTLPISKQTFDIIKKGMQGVVESDQGTGTLARVPGVTVAGKTGTAQNPHGKDHAWFICFAPVDNPKIAIAVLVENAGYGGSISAPIARAMIDYYINGPKKPEQETSAEKTTEVAADTTKASPVMEPPVMEPPVTTATRAPQDSTNAEGQTELGD</sequence>
<evidence type="ECO:0000259" key="17">
    <source>
        <dbReference type="Pfam" id="PF03717"/>
    </source>
</evidence>
<feature type="region of interest" description="Disordered" evidence="14">
    <location>
        <begin position="585"/>
        <end position="640"/>
    </location>
</feature>
<feature type="transmembrane region" description="Helical" evidence="15">
    <location>
        <begin position="7"/>
        <end position="28"/>
    </location>
</feature>
<organism evidence="18 19">
    <name type="scientific">Chlorobaculum parvum (strain DSM 263 / NCIMB 8327)</name>
    <name type="common">Chlorobium vibrioforme subsp. thiosulfatophilum</name>
    <dbReference type="NCBI Taxonomy" id="517417"/>
    <lineage>
        <taxon>Bacteria</taxon>
        <taxon>Pseudomonadati</taxon>
        <taxon>Chlorobiota</taxon>
        <taxon>Chlorobiia</taxon>
        <taxon>Chlorobiales</taxon>
        <taxon>Chlorobiaceae</taxon>
        <taxon>Chlorobaculum</taxon>
    </lineage>
</organism>
<accession>B3QM57</accession>
<dbReference type="GO" id="GO:0009002">
    <property type="term" value="F:serine-type D-Ala-D-Ala carboxypeptidase activity"/>
    <property type="evidence" value="ECO:0007669"/>
    <property type="project" value="InterPro"/>
</dbReference>
<dbReference type="GO" id="GO:0071555">
    <property type="term" value="P:cell wall organization"/>
    <property type="evidence" value="ECO:0007669"/>
    <property type="project" value="UniProtKB-KW"/>
</dbReference>
<dbReference type="GO" id="GO:0008360">
    <property type="term" value="P:regulation of cell shape"/>
    <property type="evidence" value="ECO:0007669"/>
    <property type="project" value="UniProtKB-KW"/>
</dbReference>
<evidence type="ECO:0000256" key="6">
    <source>
        <dbReference type="ARBA" id="ARBA00022670"/>
    </source>
</evidence>
<dbReference type="GO" id="GO:0006508">
    <property type="term" value="P:proteolysis"/>
    <property type="evidence" value="ECO:0007669"/>
    <property type="project" value="UniProtKB-KW"/>
</dbReference>
<evidence type="ECO:0000256" key="3">
    <source>
        <dbReference type="ARBA" id="ARBA00022475"/>
    </source>
</evidence>
<evidence type="ECO:0000256" key="1">
    <source>
        <dbReference type="ARBA" id="ARBA00004167"/>
    </source>
</evidence>
<keyword evidence="19" id="KW-1185">Reference proteome</keyword>
<evidence type="ECO:0000256" key="8">
    <source>
        <dbReference type="ARBA" id="ARBA00022801"/>
    </source>
</evidence>
<keyword evidence="3" id="KW-1003">Cell membrane</keyword>
<evidence type="ECO:0000256" key="4">
    <source>
        <dbReference type="ARBA" id="ARBA00022519"/>
    </source>
</evidence>
<evidence type="ECO:0000256" key="14">
    <source>
        <dbReference type="SAM" id="MobiDB-lite"/>
    </source>
</evidence>
<dbReference type="InterPro" id="IPR050515">
    <property type="entry name" value="Beta-lactam/transpept"/>
</dbReference>
<keyword evidence="8" id="KW-0378">Hydrolase</keyword>
<evidence type="ECO:0000313" key="19">
    <source>
        <dbReference type="Proteomes" id="UP000008811"/>
    </source>
</evidence>
<keyword evidence="6" id="KW-0645">Protease</keyword>
<keyword evidence="12 15" id="KW-0472">Membrane</keyword>
<dbReference type="NCBIfam" id="TIGR03423">
    <property type="entry name" value="pbp2_mrdA"/>
    <property type="match status" value="1"/>
</dbReference>
<dbReference type="OrthoDB" id="9766847at2"/>
<dbReference type="FunFam" id="3.40.710.10:FF:000024">
    <property type="entry name" value="Penicillin-binding protein 2"/>
    <property type="match status" value="1"/>
</dbReference>
<dbReference type="STRING" id="517417.Cpar_0590"/>
<dbReference type="InterPro" id="IPR017790">
    <property type="entry name" value="Penicillin-binding_protein_2"/>
</dbReference>
<dbReference type="InterPro" id="IPR012338">
    <property type="entry name" value="Beta-lactam/transpept-like"/>
</dbReference>
<feature type="domain" description="Penicillin-binding protein transpeptidase" evidence="16">
    <location>
        <begin position="256"/>
        <end position="577"/>
    </location>
</feature>
<dbReference type="HOGENOM" id="CLU_009289_1_2_10"/>
<comment type="subcellular location">
    <subcellularLocation>
        <location evidence="2">Cell membrane</location>
    </subcellularLocation>
    <subcellularLocation>
        <location evidence="1">Membrane</location>
        <topology evidence="1">Single-pass membrane protein</topology>
    </subcellularLocation>
</comment>
<evidence type="ECO:0000256" key="2">
    <source>
        <dbReference type="ARBA" id="ARBA00004236"/>
    </source>
</evidence>
<keyword evidence="13" id="KW-0961">Cell wall biogenesis/degradation</keyword>
<evidence type="ECO:0000256" key="13">
    <source>
        <dbReference type="ARBA" id="ARBA00023316"/>
    </source>
</evidence>
<dbReference type="GO" id="GO:0071972">
    <property type="term" value="F:peptidoglycan L,D-transpeptidase activity"/>
    <property type="evidence" value="ECO:0007669"/>
    <property type="project" value="TreeGrafter"/>
</dbReference>
<name>B3QM57_CHLP8</name>
<dbReference type="InterPro" id="IPR005311">
    <property type="entry name" value="PBP_dimer"/>
</dbReference>
<keyword evidence="18" id="KW-0808">Transferase</keyword>
<evidence type="ECO:0000256" key="5">
    <source>
        <dbReference type="ARBA" id="ARBA00022645"/>
    </source>
</evidence>
<evidence type="ECO:0000256" key="7">
    <source>
        <dbReference type="ARBA" id="ARBA00022692"/>
    </source>
</evidence>
<keyword evidence="4" id="KW-0997">Cell inner membrane</keyword>
<dbReference type="AlphaFoldDB" id="B3QM57"/>
<feature type="compositionally biased region" description="Polar residues" evidence="14">
    <location>
        <begin position="620"/>
        <end position="634"/>
    </location>
</feature>
<evidence type="ECO:0000256" key="10">
    <source>
        <dbReference type="ARBA" id="ARBA00022984"/>
    </source>
</evidence>
<dbReference type="Gene3D" id="3.40.710.10">
    <property type="entry name" value="DD-peptidase/beta-lactamase superfamily"/>
    <property type="match status" value="1"/>
</dbReference>
<keyword evidence="9" id="KW-0133">Cell shape</keyword>
<gene>
    <name evidence="18" type="ordered locus">Cpar_0590</name>
</gene>
<dbReference type="InterPro" id="IPR036138">
    <property type="entry name" value="PBP_dimer_sf"/>
</dbReference>
<dbReference type="EC" id="2.4.1.129" evidence="18"/>
<dbReference type="GO" id="GO:0008658">
    <property type="term" value="F:penicillin binding"/>
    <property type="evidence" value="ECO:0007669"/>
    <property type="project" value="InterPro"/>
</dbReference>
<evidence type="ECO:0000313" key="18">
    <source>
        <dbReference type="EMBL" id="ACF11010.1"/>
    </source>
</evidence>
<keyword evidence="5" id="KW-0121">Carboxypeptidase</keyword>
<dbReference type="KEGG" id="cpc:Cpar_0590"/>
<dbReference type="PANTHER" id="PTHR30627:SF2">
    <property type="entry name" value="PEPTIDOGLYCAN D,D-TRANSPEPTIDASE MRDA"/>
    <property type="match status" value="1"/>
</dbReference>
<dbReference type="Proteomes" id="UP000008811">
    <property type="component" value="Chromosome"/>
</dbReference>
<dbReference type="GO" id="GO:0009252">
    <property type="term" value="P:peptidoglycan biosynthetic process"/>
    <property type="evidence" value="ECO:0007669"/>
    <property type="project" value="UniProtKB-KW"/>
</dbReference>
<dbReference type="SUPFAM" id="SSF56519">
    <property type="entry name" value="Penicillin binding protein dimerisation domain"/>
    <property type="match status" value="1"/>
</dbReference>
<evidence type="ECO:0000256" key="12">
    <source>
        <dbReference type="ARBA" id="ARBA00023136"/>
    </source>
</evidence>
<keyword evidence="11 15" id="KW-1133">Transmembrane helix</keyword>
<proteinExistence type="predicted"/>
<dbReference type="EMBL" id="CP001099">
    <property type="protein sequence ID" value="ACF11010.1"/>
    <property type="molecule type" value="Genomic_DNA"/>
</dbReference>
<keyword evidence="7 15" id="KW-0812">Transmembrane</keyword>
<keyword evidence="18" id="KW-0328">Glycosyltransferase</keyword>
<protein>
    <submittedName>
        <fullName evidence="18">Penicillin-binding protein 2</fullName>
        <ecNumber evidence="18">2.4.1.129</ecNumber>
    </submittedName>
</protein>
<evidence type="ECO:0000256" key="9">
    <source>
        <dbReference type="ARBA" id="ARBA00022960"/>
    </source>
</evidence>
<dbReference type="GO" id="GO:0016757">
    <property type="term" value="F:glycosyltransferase activity"/>
    <property type="evidence" value="ECO:0007669"/>
    <property type="project" value="UniProtKB-KW"/>
</dbReference>
<dbReference type="RefSeq" id="WP_012501843.1">
    <property type="nucleotide sequence ID" value="NC_011027.1"/>
</dbReference>
<evidence type="ECO:0000256" key="15">
    <source>
        <dbReference type="SAM" id="Phobius"/>
    </source>
</evidence>
<dbReference type="InterPro" id="IPR001460">
    <property type="entry name" value="PCN-bd_Tpept"/>
</dbReference>
<dbReference type="GO" id="GO:0005886">
    <property type="term" value="C:plasma membrane"/>
    <property type="evidence" value="ECO:0007669"/>
    <property type="project" value="UniProtKB-SubCell"/>
</dbReference>
<evidence type="ECO:0000256" key="11">
    <source>
        <dbReference type="ARBA" id="ARBA00022989"/>
    </source>
</evidence>
<evidence type="ECO:0000259" key="16">
    <source>
        <dbReference type="Pfam" id="PF00905"/>
    </source>
</evidence>
<keyword evidence="10" id="KW-0573">Peptidoglycan synthesis</keyword>
<dbReference type="eggNOG" id="COG0768">
    <property type="taxonomic scope" value="Bacteria"/>
</dbReference>
<dbReference type="PANTHER" id="PTHR30627">
    <property type="entry name" value="PEPTIDOGLYCAN D,D-TRANSPEPTIDASE"/>
    <property type="match status" value="1"/>
</dbReference>
<feature type="domain" description="Penicillin-binding protein dimerisation" evidence="17">
    <location>
        <begin position="50"/>
        <end position="212"/>
    </location>
</feature>
<dbReference type="Gene3D" id="3.90.1310.10">
    <property type="entry name" value="Penicillin-binding protein 2a (Domain 2)"/>
    <property type="match status" value="1"/>
</dbReference>
<feature type="compositionally biased region" description="Basic and acidic residues" evidence="14">
    <location>
        <begin position="585"/>
        <end position="597"/>
    </location>
</feature>
<dbReference type="Pfam" id="PF00905">
    <property type="entry name" value="Transpeptidase"/>
    <property type="match status" value="1"/>
</dbReference>
<reference evidence="18" key="1">
    <citation type="submission" date="2008-06" db="EMBL/GenBank/DDBJ databases">
        <title>Complete sequence of Chlorobaculum parvum NCIB 8327.</title>
        <authorList>
            <consortium name="US DOE Joint Genome Institute"/>
            <person name="Lucas S."/>
            <person name="Copeland A."/>
            <person name="Lapidus A."/>
            <person name="Glavina del Rio T."/>
            <person name="Dalin E."/>
            <person name="Tice H."/>
            <person name="Bruce D."/>
            <person name="Goodwin L."/>
            <person name="Pitluck S."/>
            <person name="Schmutz J."/>
            <person name="Larimer F."/>
            <person name="Land M."/>
            <person name="Hauser L."/>
            <person name="Kyrpides N."/>
            <person name="Mikhailova N."/>
            <person name="Zhao F."/>
            <person name="Li T."/>
            <person name="Liu Z."/>
            <person name="Overmann J."/>
            <person name="Bryant D.A."/>
            <person name="Richardson P."/>
        </authorList>
    </citation>
    <scope>NUCLEOTIDE SEQUENCE [LARGE SCALE GENOMIC DNA]</scope>
    <source>
        <strain evidence="18">NCIB 8327</strain>
    </source>
</reference>
<dbReference type="Pfam" id="PF03717">
    <property type="entry name" value="PBP_dimer"/>
    <property type="match status" value="1"/>
</dbReference>
<dbReference type="Gene3D" id="3.30.1390.30">
    <property type="entry name" value="Penicillin-binding protein 2a, domain 3"/>
    <property type="match status" value="1"/>
</dbReference>